<protein>
    <recommendedName>
        <fullName evidence="4">Cytochrome c domain-containing protein</fullName>
    </recommendedName>
</protein>
<dbReference type="SUPFAM" id="SSF56935">
    <property type="entry name" value="Porins"/>
    <property type="match status" value="1"/>
</dbReference>
<evidence type="ECO:0000313" key="3">
    <source>
        <dbReference type="Proteomes" id="UP000198658"/>
    </source>
</evidence>
<gene>
    <name evidence="2" type="ORF">SAMN05216562_0921</name>
</gene>
<organism evidence="2 3">
    <name type="scientific">Microbulbifer marinus</name>
    <dbReference type="NCBI Taxonomy" id="658218"/>
    <lineage>
        <taxon>Bacteria</taxon>
        <taxon>Pseudomonadati</taxon>
        <taxon>Pseudomonadota</taxon>
        <taxon>Gammaproteobacteria</taxon>
        <taxon>Cellvibrionales</taxon>
        <taxon>Microbulbiferaceae</taxon>
        <taxon>Microbulbifer</taxon>
    </lineage>
</organism>
<dbReference type="STRING" id="658218.SAMN05216562_0921"/>
<evidence type="ECO:0000256" key="1">
    <source>
        <dbReference type="SAM" id="SignalP"/>
    </source>
</evidence>
<name>A0A1H3WM21_9GAMM</name>
<evidence type="ECO:0008006" key="4">
    <source>
        <dbReference type="Google" id="ProtNLM"/>
    </source>
</evidence>
<keyword evidence="1" id="KW-0732">Signal</keyword>
<reference evidence="3" key="1">
    <citation type="submission" date="2016-10" db="EMBL/GenBank/DDBJ databases">
        <authorList>
            <person name="Varghese N."/>
            <person name="Submissions S."/>
        </authorList>
    </citation>
    <scope>NUCLEOTIDE SEQUENCE [LARGE SCALE GENOMIC DNA]</scope>
    <source>
        <strain evidence="3">CGMCC 1.10657</strain>
    </source>
</reference>
<dbReference type="AlphaFoldDB" id="A0A1H3WM21"/>
<proteinExistence type="predicted"/>
<accession>A0A1H3WM21</accession>
<feature type="chain" id="PRO_5011490622" description="Cytochrome c domain-containing protein" evidence="1">
    <location>
        <begin position="24"/>
        <end position="432"/>
    </location>
</feature>
<sequence>MVSRRITVLLLIMLSAISIGAQAIPEFARTYELSCAACHSAFPKLNAFGEHFAASNYKLPNWREKTLDIDDKYLALPDHVPLAVRAQAYIQGRSAEFVDTISGETIEANSDFQSPYLVKLLSSAPLSEHLTYYFYGIFAEKGENGSVVIEDAWIRYDDVACTQVGFQLGQFQVSDLMFPRELRLTFQDYMVYRMANVTYQRGMLLDREFGPVSMALGLVNGNGIEESFNINSPGYRRPDRLFDNNNSKNLFGRLGAEIGPVTLGLFGLSGKQDSATGPAGLEIGDRDSDVRISGVDLSGSIASNTSWFVQYLWNRWDDFLQPGPEDNFPLRSRDYDWSGGFLGVDYTPGEKWALSALYNYADAGDLDDTDTIYEGIDINTLTLTASYYFMRNAKGIIEVNFDFLDKEKQSGLYYTGHLTKEYYLLLGFDVAF</sequence>
<evidence type="ECO:0000313" key="2">
    <source>
        <dbReference type="EMBL" id="SDZ87414.1"/>
    </source>
</evidence>
<dbReference type="Proteomes" id="UP000198658">
    <property type="component" value="Unassembled WGS sequence"/>
</dbReference>
<feature type="signal peptide" evidence="1">
    <location>
        <begin position="1"/>
        <end position="23"/>
    </location>
</feature>
<keyword evidence="3" id="KW-1185">Reference proteome</keyword>
<dbReference type="EMBL" id="FNQO01000001">
    <property type="protein sequence ID" value="SDZ87414.1"/>
    <property type="molecule type" value="Genomic_DNA"/>
</dbReference>